<dbReference type="Proteomes" id="UP000219072">
    <property type="component" value="Unassembled WGS sequence"/>
</dbReference>
<gene>
    <name evidence="2" type="ORF">SAMN06297387_1367</name>
</gene>
<dbReference type="Pfam" id="PF01494">
    <property type="entry name" value="FAD_binding_3"/>
    <property type="match status" value="1"/>
</dbReference>
<dbReference type="PANTHER" id="PTHR46865:SF2">
    <property type="entry name" value="MONOOXYGENASE"/>
    <property type="match status" value="1"/>
</dbReference>
<dbReference type="InterPro" id="IPR036188">
    <property type="entry name" value="FAD/NAD-bd_sf"/>
</dbReference>
<protein>
    <submittedName>
        <fullName evidence="2">2-polyprenyl-6-methoxyphenol hydroxylase</fullName>
    </submittedName>
</protein>
<dbReference type="GO" id="GO:0071949">
    <property type="term" value="F:FAD binding"/>
    <property type="evidence" value="ECO:0007669"/>
    <property type="project" value="InterPro"/>
</dbReference>
<organism evidence="2 3">
    <name type="scientific">Streptomyces zhaozhouensis</name>
    <dbReference type="NCBI Taxonomy" id="1300267"/>
    <lineage>
        <taxon>Bacteria</taxon>
        <taxon>Bacillati</taxon>
        <taxon>Actinomycetota</taxon>
        <taxon>Actinomycetes</taxon>
        <taxon>Kitasatosporales</taxon>
        <taxon>Streptomycetaceae</taxon>
        <taxon>Streptomyces</taxon>
    </lineage>
</organism>
<evidence type="ECO:0000313" key="2">
    <source>
        <dbReference type="EMBL" id="SOD67823.1"/>
    </source>
</evidence>
<dbReference type="SUPFAM" id="SSF51905">
    <property type="entry name" value="FAD/NAD(P)-binding domain"/>
    <property type="match status" value="1"/>
</dbReference>
<dbReference type="InterPro" id="IPR051704">
    <property type="entry name" value="FAD_aromatic-hydroxylase"/>
</dbReference>
<dbReference type="RefSeq" id="WP_097234111.1">
    <property type="nucleotide sequence ID" value="NZ_OCNE01000036.1"/>
</dbReference>
<feature type="domain" description="FAD-binding" evidence="1">
    <location>
        <begin position="5"/>
        <end position="326"/>
    </location>
</feature>
<dbReference type="OrthoDB" id="3356051at2"/>
<dbReference type="EMBL" id="OCNE01000036">
    <property type="protein sequence ID" value="SOD67823.1"/>
    <property type="molecule type" value="Genomic_DNA"/>
</dbReference>
<sequence length="414" mass="45209">MENRDILISGGGIAGATLAYWLRRYGFRPTVVERAPAPRTGGHSIDIRGTARQVIERMGLVAPVKAVRIPSRGMAFVNEAGKPAARMSSESFGPSGGPVAEWALLRTDLARILYDAISDDVEYVFGDAITEVEQDRDGVTVAFEKGEPRRFDLLVGADGVHSAVRRLTFGPEHRYVCDLNSYLALYSMPSHVRLDGWQLMYTVPGGSGRTGRTVAMRPVADPDRAIAGYFFRSPGLRFDRGDIAAQKRLVADRFADVGWHTPRLLEQLEDSTDFFFDRVEQVRIDTWSKGRTVLLGDSAYCASPMSGIGTSLALVGAYVLAGQLARAGGDHLAGAAGYEAGMREFVDRAQEFARTSGDGGLMPDSPGRMWLRNQSVRMVRHLPRRLVARGLEKVADTVTLDDHAGPNTPSTTHK</sequence>
<name>A0A286EA94_9ACTN</name>
<dbReference type="PANTHER" id="PTHR46865">
    <property type="entry name" value="OXIDOREDUCTASE-RELATED"/>
    <property type="match status" value="1"/>
</dbReference>
<dbReference type="Gene3D" id="3.50.50.60">
    <property type="entry name" value="FAD/NAD(P)-binding domain"/>
    <property type="match status" value="1"/>
</dbReference>
<proteinExistence type="predicted"/>
<evidence type="ECO:0000259" key="1">
    <source>
        <dbReference type="Pfam" id="PF01494"/>
    </source>
</evidence>
<dbReference type="InterPro" id="IPR002938">
    <property type="entry name" value="FAD-bd"/>
</dbReference>
<dbReference type="PRINTS" id="PR00420">
    <property type="entry name" value="RNGMNOXGNASE"/>
</dbReference>
<reference evidence="2 3" key="1">
    <citation type="submission" date="2017-09" db="EMBL/GenBank/DDBJ databases">
        <authorList>
            <person name="Ehlers B."/>
            <person name="Leendertz F.H."/>
        </authorList>
    </citation>
    <scope>NUCLEOTIDE SEQUENCE [LARGE SCALE GENOMIC DNA]</scope>
    <source>
        <strain evidence="2 3">CGMCC 4.7095</strain>
    </source>
</reference>
<dbReference type="AlphaFoldDB" id="A0A286EA94"/>
<dbReference type="Gene3D" id="3.30.9.10">
    <property type="entry name" value="D-Amino Acid Oxidase, subunit A, domain 2"/>
    <property type="match status" value="1"/>
</dbReference>
<evidence type="ECO:0000313" key="3">
    <source>
        <dbReference type="Proteomes" id="UP000219072"/>
    </source>
</evidence>
<accession>A0A286EA94</accession>
<keyword evidence="3" id="KW-1185">Reference proteome</keyword>